<keyword evidence="4" id="KW-1185">Reference proteome</keyword>
<dbReference type="EMBL" id="JBHUDO010000002">
    <property type="protein sequence ID" value="MFD1645416.1"/>
    <property type="molecule type" value="Genomic_DNA"/>
</dbReference>
<evidence type="ECO:0000259" key="2">
    <source>
        <dbReference type="Pfam" id="PF01970"/>
    </source>
</evidence>
<keyword evidence="1" id="KW-0472">Membrane</keyword>
<feature type="transmembrane region" description="Helical" evidence="1">
    <location>
        <begin position="118"/>
        <end position="140"/>
    </location>
</feature>
<feature type="transmembrane region" description="Helical" evidence="1">
    <location>
        <begin position="54"/>
        <end position="80"/>
    </location>
</feature>
<proteinExistence type="predicted"/>
<feature type="transmembrane region" description="Helical" evidence="1">
    <location>
        <begin position="369"/>
        <end position="398"/>
    </location>
</feature>
<comment type="caution">
    <text evidence="3">The sequence shown here is derived from an EMBL/GenBank/DDBJ whole genome shotgun (WGS) entry which is preliminary data.</text>
</comment>
<feature type="transmembrane region" description="Helical" evidence="1">
    <location>
        <begin position="202"/>
        <end position="223"/>
    </location>
</feature>
<feature type="transmembrane region" description="Helical" evidence="1">
    <location>
        <begin position="86"/>
        <end position="106"/>
    </location>
</feature>
<feature type="transmembrane region" description="Helical" evidence="1">
    <location>
        <begin position="286"/>
        <end position="308"/>
    </location>
</feature>
<feature type="transmembrane region" description="Helical" evidence="1">
    <location>
        <begin position="328"/>
        <end position="349"/>
    </location>
</feature>
<keyword evidence="1" id="KW-1133">Transmembrane helix</keyword>
<sequence>MEPSLSAGAVVPTAPLATADALADVRLLAYVFAGVCLGTASGLTPGLHANNFALVLAAVAPSVPAPPSCVVAAMLAAGVVHTFLDVVPALALGVPDAAMAASALPGHRLVLGGRGREALRLSALGSGTALVLAVPLALPLTEFMTAVYPTLLAHLSLVLAGVVVLTLAVEPSWWPRLAGVVVLCLSGALGAVALPIEPGAPLPASVLTPLFAGLFGAPVLLDAMDGGGVPTQADPRLLVDRRSVGVAAGTGALAGGAVGYLPGVSSAIAATAALAGLPSDTGDRGYVVATSGVNTANGVFALFALVALGSPRTGVLVAVDRVGGIPSLPVALAAVVVAGAAGAVLVVTVGDRYLTVVGRLDPRRLAVAALGLLVVLSVAFAGLVGVVLFAAATLVGLVPVRLRTRRVYCMGVLLVPLAV</sequence>
<feature type="transmembrane region" description="Helical" evidence="1">
    <location>
        <begin position="176"/>
        <end position="196"/>
    </location>
</feature>
<keyword evidence="1" id="KW-0812">Transmembrane</keyword>
<dbReference type="InterPro" id="IPR002823">
    <property type="entry name" value="DUF112_TM"/>
</dbReference>
<accession>A0ABD6DHA2</accession>
<feature type="transmembrane region" description="Helical" evidence="1">
    <location>
        <begin position="29"/>
        <end position="47"/>
    </location>
</feature>
<evidence type="ECO:0000256" key="1">
    <source>
        <dbReference type="SAM" id="Phobius"/>
    </source>
</evidence>
<feature type="transmembrane region" description="Helical" evidence="1">
    <location>
        <begin position="146"/>
        <end position="169"/>
    </location>
</feature>
<protein>
    <submittedName>
        <fullName evidence="3">Tripartite tricarboxylate transporter permease</fullName>
    </submittedName>
</protein>
<dbReference type="PANTHER" id="PTHR42204:SF1">
    <property type="entry name" value="INTEGRAL MEMBRANE PROTEIN"/>
    <property type="match status" value="1"/>
</dbReference>
<dbReference type="Proteomes" id="UP001597034">
    <property type="component" value="Unassembled WGS sequence"/>
</dbReference>
<feature type="domain" description="DUF112" evidence="2">
    <location>
        <begin position="28"/>
        <end position="410"/>
    </location>
</feature>
<gene>
    <name evidence="3" type="ORF">ACFSBL_06960</name>
</gene>
<dbReference type="RefSeq" id="WP_256399072.1">
    <property type="nucleotide sequence ID" value="NZ_JANHJR010000001.1"/>
</dbReference>
<evidence type="ECO:0000313" key="3">
    <source>
        <dbReference type="EMBL" id="MFD1645416.1"/>
    </source>
</evidence>
<reference evidence="3 4" key="1">
    <citation type="journal article" date="2019" name="Int. J. Syst. Evol. Microbiol.">
        <title>The Global Catalogue of Microorganisms (GCM) 10K type strain sequencing project: providing services to taxonomists for standard genome sequencing and annotation.</title>
        <authorList>
            <consortium name="The Broad Institute Genomics Platform"/>
            <consortium name="The Broad Institute Genome Sequencing Center for Infectious Disease"/>
            <person name="Wu L."/>
            <person name="Ma J."/>
        </authorList>
    </citation>
    <scope>NUCLEOTIDE SEQUENCE [LARGE SCALE GENOMIC DNA]</scope>
    <source>
        <strain evidence="3 4">CGMCC 1.10390</strain>
    </source>
</reference>
<dbReference type="AlphaFoldDB" id="A0ABD6DHA2"/>
<evidence type="ECO:0000313" key="4">
    <source>
        <dbReference type="Proteomes" id="UP001597034"/>
    </source>
</evidence>
<dbReference type="Pfam" id="PF01970">
    <property type="entry name" value="TctA"/>
    <property type="match status" value="1"/>
</dbReference>
<name>A0ABD6DHA2_9EURY</name>
<dbReference type="PANTHER" id="PTHR42204">
    <property type="entry name" value="INTEGRAL MEMBRANE PROTEIN"/>
    <property type="match status" value="1"/>
</dbReference>
<organism evidence="3 4">
    <name type="scientific">Haloarchaeobius litoreus</name>
    <dbReference type="NCBI Taxonomy" id="755306"/>
    <lineage>
        <taxon>Archaea</taxon>
        <taxon>Methanobacteriati</taxon>
        <taxon>Methanobacteriota</taxon>
        <taxon>Stenosarchaea group</taxon>
        <taxon>Halobacteria</taxon>
        <taxon>Halobacteriales</taxon>
        <taxon>Halorubellaceae</taxon>
        <taxon>Haloarchaeobius</taxon>
    </lineage>
</organism>
<feature type="transmembrane region" description="Helical" evidence="1">
    <location>
        <begin position="244"/>
        <end position="274"/>
    </location>
</feature>